<dbReference type="OrthoDB" id="9826699at2759"/>
<dbReference type="RefSeq" id="XP_008698369.2">
    <property type="nucleotide sequence ID" value="XM_008700147.2"/>
</dbReference>
<dbReference type="FunFam" id="3.30.160.60:FF:002090">
    <property type="entry name" value="Zinc finger protein 473"/>
    <property type="match status" value="1"/>
</dbReference>
<dbReference type="Pfam" id="PF00096">
    <property type="entry name" value="zf-C2H2"/>
    <property type="match status" value="9"/>
</dbReference>
<dbReference type="SUPFAM" id="SSF57667">
    <property type="entry name" value="beta-beta-alpha zinc fingers"/>
    <property type="match status" value="5"/>
</dbReference>
<dbReference type="PROSITE" id="PS00028">
    <property type="entry name" value="ZINC_FINGER_C2H2_1"/>
    <property type="match status" value="9"/>
</dbReference>
<accession>A0A384CV53</accession>
<evidence type="ECO:0000313" key="13">
    <source>
        <dbReference type="Proteomes" id="UP000261680"/>
    </source>
</evidence>
<keyword evidence="4" id="KW-0677">Repeat</keyword>
<organism evidence="13 14">
    <name type="scientific">Ursus maritimus</name>
    <name type="common">Polar bear</name>
    <name type="synonym">Thalarctos maritimus</name>
    <dbReference type="NCBI Taxonomy" id="29073"/>
    <lineage>
        <taxon>Eukaryota</taxon>
        <taxon>Metazoa</taxon>
        <taxon>Chordata</taxon>
        <taxon>Craniata</taxon>
        <taxon>Vertebrata</taxon>
        <taxon>Euteleostomi</taxon>
        <taxon>Mammalia</taxon>
        <taxon>Eutheria</taxon>
        <taxon>Laurasiatheria</taxon>
        <taxon>Carnivora</taxon>
        <taxon>Caniformia</taxon>
        <taxon>Ursidae</taxon>
        <taxon>Ursus</taxon>
    </lineage>
</organism>
<dbReference type="SUPFAM" id="SSF109640">
    <property type="entry name" value="KRAB domain (Kruppel-associated box)"/>
    <property type="match status" value="1"/>
</dbReference>
<dbReference type="GO" id="GO:0008270">
    <property type="term" value="F:zinc ion binding"/>
    <property type="evidence" value="ECO:0007669"/>
    <property type="project" value="UniProtKB-KW"/>
</dbReference>
<proteinExistence type="inferred from homology"/>
<keyword evidence="7" id="KW-0238">DNA-binding</keyword>
<reference evidence="14" key="1">
    <citation type="submission" date="2025-08" db="UniProtKB">
        <authorList>
            <consortium name="RefSeq"/>
        </authorList>
    </citation>
    <scope>IDENTIFICATION</scope>
    <source>
        <tissue evidence="14">Whole blood</tissue>
    </source>
</reference>
<sequence length="510" mass="57983">MKYQCPDTVVEVDGMATEDFPKARGERVLPSQDPALPPERYPGEKGTASLFLKARPQDLMTFEDVAVEFTQWEWGQLDPAQQGLYREVMLENFKNLASLGLPVSKPYVITQLEEGKEPCVLDGEISTDWEKRPKAKESILNQGISKEELLQIVSVEKHIRDELCFCKLNATCGCDDELEIHPKNQERYLNEMSITHKCITLKTDHKQSDFGRSLGLTSVLVNQHSVPTGEGSHKCDTEFRQTSGRNNSQRTHPGKKTCKCNECGKSFHFQSELRRHQRCHTGEKPYECSECGRAFGHISSLIKHQRTHTGEKPYECSECGRAFSQSSSLVLHYRFHTGEKPYKCNECGRAFGHTSSLIKHQRTHTGEKPYECSECGRAFSQSSSLVLHYRFHTGEKPYKCNECGRAFGHTSSLIKHQRTHTGEKPYECRECGRTFSQSSSLIVHYRFHTGEKPYKCNKCGRAFSQSSSLTQHYRFHTGEKPYKCNECGRAFAHTASLIKHQKSHAGKKAV</sequence>
<comment type="subcellular location">
    <subcellularLocation>
        <location evidence="1">Nucleus</location>
    </subcellularLocation>
</comment>
<keyword evidence="5 9" id="KW-0863">Zinc-finger</keyword>
<evidence type="ECO:0000259" key="12">
    <source>
        <dbReference type="PROSITE" id="PS50805"/>
    </source>
</evidence>
<keyword evidence="3" id="KW-0479">Metal-binding</keyword>
<dbReference type="GO" id="GO:0000977">
    <property type="term" value="F:RNA polymerase II transcription regulatory region sequence-specific DNA binding"/>
    <property type="evidence" value="ECO:0007669"/>
    <property type="project" value="TreeGrafter"/>
</dbReference>
<evidence type="ECO:0000256" key="8">
    <source>
        <dbReference type="ARBA" id="ARBA00023242"/>
    </source>
</evidence>
<evidence type="ECO:0000256" key="7">
    <source>
        <dbReference type="ARBA" id="ARBA00023125"/>
    </source>
</evidence>
<keyword evidence="8" id="KW-0539">Nucleus</keyword>
<dbReference type="FunFam" id="3.30.160.60:FF:000016">
    <property type="entry name" value="zinc finger protein 37 homolog"/>
    <property type="match status" value="6"/>
</dbReference>
<dbReference type="GO" id="GO:0000981">
    <property type="term" value="F:DNA-binding transcription factor activity, RNA polymerase II-specific"/>
    <property type="evidence" value="ECO:0007669"/>
    <property type="project" value="TreeGrafter"/>
</dbReference>
<feature type="compositionally biased region" description="Polar residues" evidence="10">
    <location>
        <begin position="240"/>
        <end position="251"/>
    </location>
</feature>
<feature type="domain" description="KRAB" evidence="12">
    <location>
        <begin position="60"/>
        <end position="131"/>
    </location>
</feature>
<evidence type="ECO:0000256" key="9">
    <source>
        <dbReference type="PROSITE-ProRule" id="PRU00042"/>
    </source>
</evidence>
<dbReference type="GO" id="GO:0005634">
    <property type="term" value="C:nucleus"/>
    <property type="evidence" value="ECO:0007669"/>
    <property type="project" value="UniProtKB-SubCell"/>
</dbReference>
<feature type="domain" description="C2H2-type" evidence="11">
    <location>
        <begin position="398"/>
        <end position="425"/>
    </location>
</feature>
<evidence type="ECO:0000256" key="10">
    <source>
        <dbReference type="SAM" id="MobiDB-lite"/>
    </source>
</evidence>
<dbReference type="GeneID" id="103671522"/>
<dbReference type="Gene3D" id="3.30.160.60">
    <property type="entry name" value="Classic Zinc Finger"/>
    <property type="match status" value="9"/>
</dbReference>
<evidence type="ECO:0000256" key="4">
    <source>
        <dbReference type="ARBA" id="ARBA00022737"/>
    </source>
</evidence>
<dbReference type="SMART" id="SM00355">
    <property type="entry name" value="ZnF_C2H2"/>
    <property type="match status" value="9"/>
</dbReference>
<feature type="region of interest" description="Disordered" evidence="10">
    <location>
        <begin position="227"/>
        <end position="254"/>
    </location>
</feature>
<dbReference type="Pfam" id="PF01352">
    <property type="entry name" value="KRAB"/>
    <property type="match status" value="1"/>
</dbReference>
<feature type="domain" description="C2H2-type" evidence="11">
    <location>
        <begin position="314"/>
        <end position="341"/>
    </location>
</feature>
<dbReference type="Proteomes" id="UP000261680">
    <property type="component" value="Unplaced"/>
</dbReference>
<evidence type="ECO:0000256" key="5">
    <source>
        <dbReference type="ARBA" id="ARBA00022771"/>
    </source>
</evidence>
<dbReference type="PANTHER" id="PTHR24381:SF390">
    <property type="entry name" value="ZINC FINGER PROTEIN 37 HOMOLOG"/>
    <property type="match status" value="1"/>
</dbReference>
<feature type="domain" description="C2H2-type" evidence="11">
    <location>
        <begin position="454"/>
        <end position="481"/>
    </location>
</feature>
<dbReference type="SMART" id="SM00349">
    <property type="entry name" value="KRAB"/>
    <property type="match status" value="1"/>
</dbReference>
<feature type="domain" description="C2H2-type" evidence="11">
    <location>
        <begin position="482"/>
        <end position="509"/>
    </location>
</feature>
<dbReference type="PROSITE" id="PS50157">
    <property type="entry name" value="ZINC_FINGER_C2H2_2"/>
    <property type="match status" value="9"/>
</dbReference>
<feature type="domain" description="C2H2-type" evidence="11">
    <location>
        <begin position="258"/>
        <end position="285"/>
    </location>
</feature>
<feature type="domain" description="C2H2-type" evidence="11">
    <location>
        <begin position="286"/>
        <end position="313"/>
    </location>
</feature>
<dbReference type="InterPro" id="IPR001909">
    <property type="entry name" value="KRAB"/>
</dbReference>
<dbReference type="InterPro" id="IPR036236">
    <property type="entry name" value="Znf_C2H2_sf"/>
</dbReference>
<feature type="region of interest" description="Disordered" evidence="10">
    <location>
        <begin position="24"/>
        <end position="43"/>
    </location>
</feature>
<comment type="similarity">
    <text evidence="2">Belongs to the krueppel C2H2-type zinc-finger protein family.</text>
</comment>
<dbReference type="CTD" id="84874"/>
<evidence type="ECO:0000259" key="11">
    <source>
        <dbReference type="PROSITE" id="PS50157"/>
    </source>
</evidence>
<dbReference type="PANTHER" id="PTHR24381">
    <property type="entry name" value="ZINC FINGER PROTEIN"/>
    <property type="match status" value="1"/>
</dbReference>
<dbReference type="CDD" id="cd07765">
    <property type="entry name" value="KRAB_A-box"/>
    <property type="match status" value="1"/>
</dbReference>
<name>A0A384CV53_URSMA</name>
<dbReference type="FunFam" id="3.30.160.60:FF:001158">
    <property type="entry name" value="zinc finger protein 22"/>
    <property type="match status" value="1"/>
</dbReference>
<evidence type="ECO:0000256" key="6">
    <source>
        <dbReference type="ARBA" id="ARBA00022833"/>
    </source>
</evidence>
<evidence type="ECO:0000256" key="3">
    <source>
        <dbReference type="ARBA" id="ARBA00022723"/>
    </source>
</evidence>
<evidence type="ECO:0000256" key="1">
    <source>
        <dbReference type="ARBA" id="ARBA00004123"/>
    </source>
</evidence>
<keyword evidence="13" id="KW-1185">Reference proteome</keyword>
<feature type="domain" description="C2H2-type" evidence="11">
    <location>
        <begin position="370"/>
        <end position="397"/>
    </location>
</feature>
<feature type="domain" description="C2H2-type" evidence="11">
    <location>
        <begin position="342"/>
        <end position="369"/>
    </location>
</feature>
<evidence type="ECO:0000313" key="14">
    <source>
        <dbReference type="RefSeq" id="XP_008698369.2"/>
    </source>
</evidence>
<feature type="domain" description="C2H2-type" evidence="11">
    <location>
        <begin position="426"/>
        <end position="453"/>
    </location>
</feature>
<dbReference type="InterPro" id="IPR036051">
    <property type="entry name" value="KRAB_dom_sf"/>
</dbReference>
<dbReference type="KEGG" id="umr:103671522"/>
<dbReference type="Gene3D" id="6.10.140.140">
    <property type="match status" value="1"/>
</dbReference>
<dbReference type="AlphaFoldDB" id="A0A384CV53"/>
<dbReference type="InterPro" id="IPR013087">
    <property type="entry name" value="Znf_C2H2_type"/>
</dbReference>
<keyword evidence="6" id="KW-0862">Zinc</keyword>
<dbReference type="FunFam" id="3.30.160.60:FF:002343">
    <property type="entry name" value="Zinc finger protein 33A"/>
    <property type="match status" value="1"/>
</dbReference>
<protein>
    <submittedName>
        <fullName evidence="14">Zinc finger protein 514 isoform X1</fullName>
    </submittedName>
</protein>
<gene>
    <name evidence="14" type="primary">ZNF514</name>
</gene>
<evidence type="ECO:0000256" key="2">
    <source>
        <dbReference type="ARBA" id="ARBA00006991"/>
    </source>
</evidence>
<dbReference type="PROSITE" id="PS50805">
    <property type="entry name" value="KRAB"/>
    <property type="match status" value="1"/>
</dbReference>